<evidence type="ECO:0000313" key="3">
    <source>
        <dbReference type="Proteomes" id="UP000004207"/>
    </source>
</evidence>
<dbReference type="PROSITE" id="PS51257">
    <property type="entry name" value="PROKAR_LIPOPROTEIN"/>
    <property type="match status" value="1"/>
</dbReference>
<dbReference type="Gene3D" id="2.40.128.520">
    <property type="match status" value="1"/>
</dbReference>
<protein>
    <recommendedName>
        <fullName evidence="1">DUF2147 domain-containing protein</fullName>
    </recommendedName>
</protein>
<name>F5S5G3_KINKI</name>
<keyword evidence="3" id="KW-1185">Reference proteome</keyword>
<organism evidence="2 3">
    <name type="scientific">Kingella kingae ATCC 23330</name>
    <dbReference type="NCBI Taxonomy" id="887327"/>
    <lineage>
        <taxon>Bacteria</taxon>
        <taxon>Pseudomonadati</taxon>
        <taxon>Pseudomonadota</taxon>
        <taxon>Betaproteobacteria</taxon>
        <taxon>Neisseriales</taxon>
        <taxon>Neisseriaceae</taxon>
        <taxon>Kingella</taxon>
    </lineage>
</organism>
<dbReference type="STRING" id="504.KKKWG1_1789"/>
<proteinExistence type="predicted"/>
<evidence type="ECO:0000259" key="1">
    <source>
        <dbReference type="Pfam" id="PF09917"/>
    </source>
</evidence>
<comment type="caution">
    <text evidence="2">The sequence shown here is derived from an EMBL/GenBank/DDBJ whole genome shotgun (WGS) entry which is preliminary data.</text>
</comment>
<dbReference type="InterPro" id="IPR019223">
    <property type="entry name" value="DUF2147"/>
</dbReference>
<gene>
    <name evidence="2" type="ORF">HMPREF0476_0446</name>
</gene>
<dbReference type="AlphaFoldDB" id="F5S5G3"/>
<dbReference type="eggNOG" id="COG4731">
    <property type="taxonomic scope" value="Bacteria"/>
</dbReference>
<sequence length="157" mass="16972">MIRAIAQYVFFDLDERLNMTKNVFLATVLTACMSLAHADSIEGKWQTVDDKSGQPKAVVQISRAGDVYNGTIVSLAPNVENVCPACSNKRSLIGLQVVSGLRDDGNGGYNNGKIFDPKSGKTYSSKATITDGGNTLKVRGFVGVSLLGRTQTWKRVR</sequence>
<reference evidence="2 3" key="1">
    <citation type="submission" date="2011-04" db="EMBL/GenBank/DDBJ databases">
        <authorList>
            <person name="Muzny D."/>
            <person name="Qin X."/>
            <person name="Deng J."/>
            <person name="Jiang H."/>
            <person name="Liu Y."/>
            <person name="Qu J."/>
            <person name="Song X.-Z."/>
            <person name="Zhang L."/>
            <person name="Thornton R."/>
            <person name="Coyle M."/>
            <person name="Francisco L."/>
            <person name="Jackson L."/>
            <person name="Javaid M."/>
            <person name="Korchina V."/>
            <person name="Kovar C."/>
            <person name="Mata R."/>
            <person name="Mathew T."/>
            <person name="Ngo R."/>
            <person name="Nguyen L."/>
            <person name="Nguyen N."/>
            <person name="Okwuonu G."/>
            <person name="Ongeri F."/>
            <person name="Pham C."/>
            <person name="Simmons D."/>
            <person name="Wilczek-Boney K."/>
            <person name="Hale W."/>
            <person name="Jakkamsetti A."/>
            <person name="Pham P."/>
            <person name="Ruth R."/>
            <person name="San Lucas F."/>
            <person name="Warren J."/>
            <person name="Zhang J."/>
            <person name="Zhao Z."/>
            <person name="Zhou C."/>
            <person name="Zhu D."/>
            <person name="Lee S."/>
            <person name="Bess C."/>
            <person name="Blankenburg K."/>
            <person name="Forbes L."/>
            <person name="Fu Q."/>
            <person name="Gubbala S."/>
            <person name="Hirani K."/>
            <person name="Jayaseelan J.C."/>
            <person name="Lara F."/>
            <person name="Munidasa M."/>
            <person name="Palculict T."/>
            <person name="Patil S."/>
            <person name="Pu L.-L."/>
            <person name="Saada N."/>
            <person name="Tang L."/>
            <person name="Weissenberger G."/>
            <person name="Zhu Y."/>
            <person name="Hemphill L."/>
            <person name="Shang Y."/>
            <person name="Youmans B."/>
            <person name="Ayvaz T."/>
            <person name="Ross M."/>
            <person name="Santibanez J."/>
            <person name="Aqrawi P."/>
            <person name="Gross S."/>
            <person name="Joshi V."/>
            <person name="Fowler G."/>
            <person name="Nazareth L."/>
            <person name="Reid J."/>
            <person name="Worley K."/>
            <person name="Petrosino J."/>
            <person name="Highlander S."/>
            <person name="Gibbs R."/>
        </authorList>
    </citation>
    <scope>NUCLEOTIDE SEQUENCE [LARGE SCALE GENOMIC DNA]</scope>
    <source>
        <strain evidence="2 3">ATCC 23330</strain>
    </source>
</reference>
<dbReference type="PANTHER" id="PTHR36919">
    <property type="entry name" value="BLR1215 PROTEIN"/>
    <property type="match status" value="1"/>
</dbReference>
<accession>F5S5G3</accession>
<dbReference type="Pfam" id="PF09917">
    <property type="entry name" value="DUF2147"/>
    <property type="match status" value="1"/>
</dbReference>
<dbReference type="Proteomes" id="UP000004207">
    <property type="component" value="Unassembled WGS sequence"/>
</dbReference>
<dbReference type="HOGENOM" id="CLU_108869_0_1_4"/>
<dbReference type="EMBL" id="AFHS01000014">
    <property type="protein sequence ID" value="EGK11137.1"/>
    <property type="molecule type" value="Genomic_DNA"/>
</dbReference>
<dbReference type="PANTHER" id="PTHR36919:SF3">
    <property type="entry name" value="BLL5882 PROTEIN"/>
    <property type="match status" value="1"/>
</dbReference>
<evidence type="ECO:0000313" key="2">
    <source>
        <dbReference type="EMBL" id="EGK11137.1"/>
    </source>
</evidence>
<feature type="domain" description="DUF2147" evidence="1">
    <location>
        <begin position="43"/>
        <end position="155"/>
    </location>
</feature>